<dbReference type="FunFam" id="3.30.230.10:FF:000005">
    <property type="entry name" value="DNA gyrase subunit B"/>
    <property type="match status" value="1"/>
</dbReference>
<evidence type="ECO:0000256" key="1">
    <source>
        <dbReference type="ARBA" id="ARBA00000185"/>
    </source>
</evidence>
<protein>
    <recommendedName>
        <fullName evidence="10">DNA gyrase subunit B</fullName>
        <ecNumber evidence="10">5.6.2.2</ecNumber>
    </recommendedName>
</protein>
<dbReference type="GO" id="GO:0005524">
    <property type="term" value="F:ATP binding"/>
    <property type="evidence" value="ECO:0007669"/>
    <property type="project" value="UniProtKB-UniRule"/>
</dbReference>
<dbReference type="RefSeq" id="WP_068711566.1">
    <property type="nucleotide sequence ID" value="NZ_LSZP01000032.1"/>
</dbReference>
<dbReference type="HAMAP" id="MF_01898">
    <property type="entry name" value="GyrB"/>
    <property type="match status" value="1"/>
</dbReference>
<keyword evidence="14" id="KW-1185">Reference proteome</keyword>
<evidence type="ECO:0000256" key="10">
    <source>
        <dbReference type="HAMAP-Rule" id="MF_01898"/>
    </source>
</evidence>
<dbReference type="GO" id="GO:0003677">
    <property type="term" value="F:DNA binding"/>
    <property type="evidence" value="ECO:0007669"/>
    <property type="project" value="UniProtKB-KW"/>
</dbReference>
<keyword evidence="6 10" id="KW-0460">Magnesium</keyword>
<proteinExistence type="inferred from homology"/>
<dbReference type="SUPFAM" id="SSF56719">
    <property type="entry name" value="Type II DNA topoisomerase"/>
    <property type="match status" value="1"/>
</dbReference>
<dbReference type="PRINTS" id="PR01159">
    <property type="entry name" value="DNAGYRASEB"/>
</dbReference>
<dbReference type="InterPro" id="IPR000565">
    <property type="entry name" value="Topo_IIA_B"/>
</dbReference>
<dbReference type="NCBIfam" id="NF004189">
    <property type="entry name" value="PRK05644.1"/>
    <property type="match status" value="1"/>
</dbReference>
<comment type="function">
    <text evidence="10">A type II topoisomerase that negatively supercoils closed circular double-stranded (ds) DNA in an ATP-dependent manner to modulate DNA topology and maintain chromosomes in an underwound state. Negative supercoiling favors strand separation, and DNA replication, transcription, recombination and repair, all of which involve strand separation. Also able to catalyze the interconversion of other topological isomers of dsDNA rings, including catenanes and knotted rings. Type II topoisomerases break and join 2 DNA strands simultaneously in an ATP-dependent manner.</text>
</comment>
<comment type="similarity">
    <text evidence="2 10">Belongs to the type II topoisomerase GyrB family.</text>
</comment>
<dbReference type="InterPro" id="IPR003594">
    <property type="entry name" value="HATPase_dom"/>
</dbReference>
<evidence type="ECO:0000256" key="7">
    <source>
        <dbReference type="ARBA" id="ARBA00023029"/>
    </source>
</evidence>
<dbReference type="InterPro" id="IPR002288">
    <property type="entry name" value="DNA_gyrase_B_C"/>
</dbReference>
<dbReference type="InterPro" id="IPR013760">
    <property type="entry name" value="Topo_IIA-like_dom_sf"/>
</dbReference>
<gene>
    <name evidence="10" type="primary">gyrB</name>
    <name evidence="13" type="ORF">AXK12_04285</name>
</gene>
<dbReference type="Pfam" id="PF00986">
    <property type="entry name" value="DNA_gyraseB_C"/>
    <property type="match status" value="1"/>
</dbReference>
<keyword evidence="8" id="KW-0238">DNA-binding</keyword>
<dbReference type="PROSITE" id="PS50880">
    <property type="entry name" value="TOPRIM"/>
    <property type="match status" value="1"/>
</dbReference>
<dbReference type="CDD" id="cd00822">
    <property type="entry name" value="TopoII_Trans_DNA_gyrase"/>
    <property type="match status" value="1"/>
</dbReference>
<feature type="domain" description="Toprim" evidence="12">
    <location>
        <begin position="440"/>
        <end position="559"/>
    </location>
</feature>
<keyword evidence="7 10" id="KW-0799">Topoisomerase</keyword>
<dbReference type="PANTHER" id="PTHR45866">
    <property type="entry name" value="DNA GYRASE/TOPOISOMERASE SUBUNIT B"/>
    <property type="match status" value="1"/>
</dbReference>
<keyword evidence="10" id="KW-0963">Cytoplasm</keyword>
<dbReference type="InterPro" id="IPR018522">
    <property type="entry name" value="TopoIIA_CS"/>
</dbReference>
<sequence>MSDSPDSDILENPTNDHVYNADQLGQLKGLEAVRKKPGMYIGGTDERALHHCVSEVLDNSVDEHLAGHCSRIEVNIHVDGSISIRDNGRGIPVDINKESGLPGVELVLTTLHSGGKYGQGGYKFSGGTHGVGAKCVNAVSEWFEVEISREGQLHHMRFERGKTVKKLDVIGKARGTGTYITFKPDPEIFRETTVFVAERIAQRLRELAFLNSGLEIVFLDERPANAKPETFFYRNGVEEFVRQLNQGKTALHPEPIRITKINTEPIDDKPAEIHVEVVLQYNDSYNDQVLCYTNTIHNPDGGTHLSGFRSALTRAINQFAKSNNLLKDKDPQITGDDVREGLAAVISIKHSDPKFESQTKVKLLSPEVERIVGSASYEGLMKHFEISPQLAKRIIDKCLNAARAREAARKARETIRKGALSGGGLPGKLADCSERDPALTELYIVEGDSAGGSAKQGRDRRYQAILPLRGKLINSEKAQLAKVLDNQEIRTLITAIGTGIGNGEDDSAFKGERARYHKVILMTDADVDGSHIRTLLLTFLYRQMRGLFDLGYVYIAQPPLYKIKRKKREQYVDNDEQLNRILRELGSEDVVLTRLKDGHVFAPAQIDQIVEHLASLEKLGTSVTRHGASLPDYLEAHDRETHALPRYLARIRTGNDERHEFLRDEAARADFVAAYDLDADAGEPLLPSSENAEQNAAQSADAALNAAPDALAQAETQAVPAAVDAPPSSSAAPAVNAPRTRVTLHEIFESAEMAKLLKAIADIGLDIRRFTATPEARFVITENPGQKSESKTELFAPLDIVAHIRTLGRKGLTIQRYKGLGEMNPKQLFETTMDPEKRRLLKVSINDAAKADALFTLLMGDEVPPRRQFIEDNALNVQYLDV</sequence>
<dbReference type="InterPro" id="IPR013759">
    <property type="entry name" value="Topo_IIA_B_C"/>
</dbReference>
<dbReference type="PROSITE" id="PS00177">
    <property type="entry name" value="TOPOISOMERASE_II"/>
    <property type="match status" value="1"/>
</dbReference>
<feature type="site" description="Interaction with DNA" evidence="10">
    <location>
        <position position="471"/>
    </location>
</feature>
<dbReference type="GO" id="GO:0006265">
    <property type="term" value="P:DNA topological change"/>
    <property type="evidence" value="ECO:0007669"/>
    <property type="project" value="UniProtKB-UniRule"/>
</dbReference>
<comment type="subunit">
    <text evidence="10">Heterotetramer, composed of two GyrA and two GyrB chains. In the heterotetramer, GyrA contains the active site tyrosine that forms a transient covalent intermediate with DNA, while GyrB binds cofactors and catalyzes ATP hydrolysis.</text>
</comment>
<dbReference type="Gene3D" id="3.30.565.10">
    <property type="entry name" value="Histidine kinase-like ATPase, C-terminal domain"/>
    <property type="match status" value="1"/>
</dbReference>
<feature type="compositionally biased region" description="Low complexity" evidence="11">
    <location>
        <begin position="688"/>
        <end position="703"/>
    </location>
</feature>
<feature type="binding site" evidence="10">
    <location>
        <position position="524"/>
    </location>
    <ligand>
        <name>Mg(2+)</name>
        <dbReference type="ChEBI" id="CHEBI:18420"/>
        <label>1</label>
        <note>catalytic</note>
    </ligand>
</feature>
<dbReference type="SMART" id="SM00433">
    <property type="entry name" value="TOP2c"/>
    <property type="match status" value="1"/>
</dbReference>
<evidence type="ECO:0000256" key="2">
    <source>
        <dbReference type="ARBA" id="ARBA00010708"/>
    </source>
</evidence>
<evidence type="ECO:0000256" key="3">
    <source>
        <dbReference type="ARBA" id="ARBA00022723"/>
    </source>
</evidence>
<organism evidence="13 14">
    <name type="scientific">Cephaloticoccus capnophilus</name>
    <dbReference type="NCBI Taxonomy" id="1548208"/>
    <lineage>
        <taxon>Bacteria</taxon>
        <taxon>Pseudomonadati</taxon>
        <taxon>Verrucomicrobiota</taxon>
        <taxon>Opitutia</taxon>
        <taxon>Opitutales</taxon>
        <taxon>Opitutaceae</taxon>
        <taxon>Cephaloticoccus</taxon>
    </lineage>
</organism>
<evidence type="ECO:0000256" key="6">
    <source>
        <dbReference type="ARBA" id="ARBA00022842"/>
    </source>
</evidence>
<dbReference type="EC" id="5.6.2.2" evidence="10"/>
<comment type="catalytic activity">
    <reaction evidence="1 10">
        <text>ATP-dependent breakage, passage and rejoining of double-stranded DNA.</text>
        <dbReference type="EC" id="5.6.2.2"/>
    </reaction>
</comment>
<feature type="binding site" evidence="10">
    <location>
        <position position="446"/>
    </location>
    <ligand>
        <name>Mg(2+)</name>
        <dbReference type="ChEBI" id="CHEBI:18420"/>
        <label>1</label>
        <note>catalytic</note>
    </ligand>
</feature>
<feature type="region of interest" description="Disordered" evidence="11">
    <location>
        <begin position="715"/>
        <end position="737"/>
    </location>
</feature>
<keyword evidence="9 10" id="KW-0413">Isomerase</keyword>
<dbReference type="SUPFAM" id="SSF55874">
    <property type="entry name" value="ATPase domain of HSP90 chaperone/DNA topoisomerase II/histidine kinase"/>
    <property type="match status" value="1"/>
</dbReference>
<dbReference type="InterPro" id="IPR020568">
    <property type="entry name" value="Ribosomal_Su5_D2-typ_SF"/>
</dbReference>
<dbReference type="PRINTS" id="PR00418">
    <property type="entry name" value="TPI2FAMILY"/>
</dbReference>
<dbReference type="InterPro" id="IPR001241">
    <property type="entry name" value="Topo_IIA"/>
</dbReference>
<dbReference type="NCBIfam" id="NF011501">
    <property type="entry name" value="PRK14939.1"/>
    <property type="match status" value="1"/>
</dbReference>
<dbReference type="CDD" id="cd16928">
    <property type="entry name" value="HATPase_GyrB-like"/>
    <property type="match status" value="1"/>
</dbReference>
<comment type="subcellular location">
    <subcellularLocation>
        <location evidence="10">Cytoplasm</location>
    </subcellularLocation>
</comment>
<evidence type="ECO:0000259" key="12">
    <source>
        <dbReference type="PROSITE" id="PS50880"/>
    </source>
</evidence>
<dbReference type="Pfam" id="PF01751">
    <property type="entry name" value="Toprim"/>
    <property type="match status" value="1"/>
</dbReference>
<evidence type="ECO:0000256" key="5">
    <source>
        <dbReference type="ARBA" id="ARBA00022840"/>
    </source>
</evidence>
<dbReference type="GO" id="GO:0046872">
    <property type="term" value="F:metal ion binding"/>
    <property type="evidence" value="ECO:0007669"/>
    <property type="project" value="UniProtKB-KW"/>
</dbReference>
<dbReference type="GO" id="GO:0005737">
    <property type="term" value="C:cytoplasm"/>
    <property type="evidence" value="ECO:0007669"/>
    <property type="project" value="UniProtKB-SubCell"/>
</dbReference>
<dbReference type="OrthoDB" id="9802808at2"/>
<dbReference type="STRING" id="1548208.AXK12_04285"/>
<dbReference type="InterPro" id="IPR006171">
    <property type="entry name" value="TOPRIM_dom"/>
</dbReference>
<evidence type="ECO:0000256" key="4">
    <source>
        <dbReference type="ARBA" id="ARBA00022741"/>
    </source>
</evidence>
<evidence type="ECO:0000313" key="13">
    <source>
        <dbReference type="EMBL" id="KXU36047.1"/>
    </source>
</evidence>
<dbReference type="PANTHER" id="PTHR45866:SF1">
    <property type="entry name" value="DNA GYRASE SUBUNIT B, MITOCHONDRIAL"/>
    <property type="match status" value="1"/>
</dbReference>
<dbReference type="Gene3D" id="3.40.50.670">
    <property type="match status" value="2"/>
</dbReference>
<dbReference type="Gene3D" id="3.30.230.10">
    <property type="match status" value="1"/>
</dbReference>
<feature type="binding site" evidence="10">
    <location>
        <position position="524"/>
    </location>
    <ligand>
        <name>Mg(2+)</name>
        <dbReference type="ChEBI" id="CHEBI:18420"/>
        <label>2</label>
    </ligand>
</feature>
<evidence type="ECO:0000256" key="9">
    <source>
        <dbReference type="ARBA" id="ARBA00023235"/>
    </source>
</evidence>
<accession>A0A139SNA2</accession>
<dbReference type="GO" id="GO:0003918">
    <property type="term" value="F:DNA topoisomerase type II (double strand cut, ATP-hydrolyzing) activity"/>
    <property type="evidence" value="ECO:0007669"/>
    <property type="project" value="UniProtKB-UniRule"/>
</dbReference>
<comment type="caution">
    <text evidence="13">The sequence shown here is derived from an EMBL/GenBank/DDBJ whole genome shotgun (WGS) entry which is preliminary data.</text>
</comment>
<dbReference type="InterPro" id="IPR014721">
    <property type="entry name" value="Ribsml_uS5_D2-typ_fold_subgr"/>
</dbReference>
<keyword evidence="3 10" id="KW-0479">Metal-binding</keyword>
<dbReference type="EMBL" id="LSZP01000032">
    <property type="protein sequence ID" value="KXU36047.1"/>
    <property type="molecule type" value="Genomic_DNA"/>
</dbReference>
<dbReference type="InterPro" id="IPR013506">
    <property type="entry name" value="Topo_IIA_bsu_dom2"/>
</dbReference>
<evidence type="ECO:0000256" key="11">
    <source>
        <dbReference type="SAM" id="MobiDB-lite"/>
    </source>
</evidence>
<comment type="cofactor">
    <cofactor evidence="10">
        <name>Mg(2+)</name>
        <dbReference type="ChEBI" id="CHEBI:18420"/>
    </cofactor>
    <cofactor evidence="10">
        <name>Mn(2+)</name>
        <dbReference type="ChEBI" id="CHEBI:29035"/>
    </cofactor>
    <cofactor evidence="10">
        <name>Ca(2+)</name>
        <dbReference type="ChEBI" id="CHEBI:29108"/>
    </cofactor>
    <text evidence="10">Binds two Mg(2+) per subunit. The magnesium ions form salt bridges with both the protein and the DNA. Can also accept other divalent metal cations, such as Mn(2+) or Ca(2+).</text>
</comment>
<comment type="miscellaneous">
    <text evidence="10">Few gyrases are as efficient as E.coli at forming negative supercoils. Not all organisms have 2 type II topoisomerases; in organisms with a single type II topoisomerase this enzyme also has to decatenate newly replicated chromosomes.</text>
</comment>
<dbReference type="AlphaFoldDB" id="A0A139SNA2"/>
<dbReference type="Proteomes" id="UP000071392">
    <property type="component" value="Unassembled WGS sequence"/>
</dbReference>
<dbReference type="GO" id="GO:0005694">
    <property type="term" value="C:chromosome"/>
    <property type="evidence" value="ECO:0007669"/>
    <property type="project" value="InterPro"/>
</dbReference>
<feature type="binding site" evidence="10">
    <location>
        <position position="526"/>
    </location>
    <ligand>
        <name>Mg(2+)</name>
        <dbReference type="ChEBI" id="CHEBI:18420"/>
        <label>2</label>
    </ligand>
</feature>
<dbReference type="SMART" id="SM00387">
    <property type="entry name" value="HATPase_c"/>
    <property type="match status" value="1"/>
</dbReference>
<keyword evidence="4 10" id="KW-0547">Nucleotide-binding</keyword>
<dbReference type="SUPFAM" id="SSF54211">
    <property type="entry name" value="Ribosomal protein S5 domain 2-like"/>
    <property type="match status" value="1"/>
</dbReference>
<dbReference type="InterPro" id="IPR011557">
    <property type="entry name" value="GyrB"/>
</dbReference>
<dbReference type="InterPro" id="IPR036890">
    <property type="entry name" value="HATPase_C_sf"/>
</dbReference>
<dbReference type="Pfam" id="PF00204">
    <property type="entry name" value="DNA_gyraseB"/>
    <property type="match status" value="1"/>
</dbReference>
<feature type="site" description="Interaction with DNA" evidence="10">
    <location>
        <position position="474"/>
    </location>
</feature>
<keyword evidence="5 10" id="KW-0067">ATP-binding</keyword>
<reference evidence="13 14" key="1">
    <citation type="submission" date="2016-02" db="EMBL/GenBank/DDBJ databases">
        <authorList>
            <person name="Wen L."/>
            <person name="He K."/>
            <person name="Yang H."/>
        </authorList>
    </citation>
    <scope>NUCLEOTIDE SEQUENCE [LARGE SCALE GENOMIC DNA]</scope>
    <source>
        <strain evidence="13 14">CV41</strain>
    </source>
</reference>
<name>A0A139SNA2_9BACT</name>
<dbReference type="GO" id="GO:0006261">
    <property type="term" value="P:DNA-templated DNA replication"/>
    <property type="evidence" value="ECO:0007669"/>
    <property type="project" value="UniProtKB-UniRule"/>
</dbReference>
<dbReference type="Pfam" id="PF02518">
    <property type="entry name" value="HATPase_c"/>
    <property type="match status" value="1"/>
</dbReference>
<feature type="region of interest" description="Disordered" evidence="11">
    <location>
        <begin position="682"/>
        <end position="703"/>
    </location>
</feature>
<evidence type="ECO:0000256" key="8">
    <source>
        <dbReference type="ARBA" id="ARBA00023125"/>
    </source>
</evidence>
<dbReference type="FunFam" id="3.30.565.10:FF:000002">
    <property type="entry name" value="DNA gyrase subunit B"/>
    <property type="match status" value="1"/>
</dbReference>
<evidence type="ECO:0000313" key="14">
    <source>
        <dbReference type="Proteomes" id="UP000071392"/>
    </source>
</evidence>